<dbReference type="SMART" id="SM00382">
    <property type="entry name" value="AAA"/>
    <property type="match status" value="2"/>
</dbReference>
<dbReference type="OMA" id="QYEGTML"/>
<comment type="similarity">
    <text evidence="1">Belongs to the ABC transporter superfamily. ABCF family. EF3 subfamily.</text>
</comment>
<dbReference type="SUPFAM" id="SSF52540">
    <property type="entry name" value="P-loop containing nucleoside triphosphate hydrolases"/>
    <property type="match status" value="2"/>
</dbReference>
<feature type="domain" description="ABC transporter" evidence="9">
    <location>
        <begin position="404"/>
        <end position="621"/>
    </location>
</feature>
<protein>
    <recommendedName>
        <fullName evidence="7">ATP-binding cassette sub-family F member 2</fullName>
    </recommendedName>
</protein>
<evidence type="ECO:0000259" key="9">
    <source>
        <dbReference type="PROSITE" id="PS50893"/>
    </source>
</evidence>
<dbReference type="FunFam" id="3.40.50.300:FF:000104">
    <property type="entry name" value="ATP-binding cassette sub-family F member 3"/>
    <property type="match status" value="1"/>
</dbReference>
<evidence type="ECO:0000313" key="11">
    <source>
        <dbReference type="Proteomes" id="UP000054359"/>
    </source>
</evidence>
<keyword evidence="3" id="KW-0677">Repeat</keyword>
<keyword evidence="6" id="KW-0007">Acetylation</keyword>
<feature type="non-terminal residue" evidence="10">
    <location>
        <position position="625"/>
    </location>
</feature>
<dbReference type="Proteomes" id="UP000054359">
    <property type="component" value="Unassembled WGS sequence"/>
</dbReference>
<dbReference type="GO" id="GO:0005524">
    <property type="term" value="F:ATP binding"/>
    <property type="evidence" value="ECO:0007669"/>
    <property type="project" value="UniProtKB-KW"/>
</dbReference>
<dbReference type="PROSITE" id="PS00211">
    <property type="entry name" value="ABC_TRANSPORTER_1"/>
    <property type="match status" value="1"/>
</dbReference>
<dbReference type="Gene3D" id="3.40.50.300">
    <property type="entry name" value="P-loop containing nucleotide triphosphate hydrolases"/>
    <property type="match status" value="2"/>
</dbReference>
<evidence type="ECO:0000256" key="2">
    <source>
        <dbReference type="ARBA" id="ARBA00022553"/>
    </source>
</evidence>
<dbReference type="InterPro" id="IPR027417">
    <property type="entry name" value="P-loop_NTPase"/>
</dbReference>
<name>A0A087TMB2_STEMI</name>
<dbReference type="PANTHER" id="PTHR19211">
    <property type="entry name" value="ATP-BINDING TRANSPORT PROTEIN-RELATED"/>
    <property type="match status" value="1"/>
</dbReference>
<evidence type="ECO:0000256" key="6">
    <source>
        <dbReference type="ARBA" id="ARBA00022990"/>
    </source>
</evidence>
<dbReference type="InterPro" id="IPR050611">
    <property type="entry name" value="ABCF"/>
</dbReference>
<evidence type="ECO:0000256" key="5">
    <source>
        <dbReference type="ARBA" id="ARBA00022840"/>
    </source>
</evidence>
<proteinExistence type="inferred from homology"/>
<feature type="region of interest" description="Disordered" evidence="8">
    <location>
        <begin position="1"/>
        <end position="33"/>
    </location>
</feature>
<evidence type="ECO:0000256" key="7">
    <source>
        <dbReference type="ARBA" id="ARBA00073918"/>
    </source>
</evidence>
<evidence type="ECO:0000256" key="4">
    <source>
        <dbReference type="ARBA" id="ARBA00022741"/>
    </source>
</evidence>
<gene>
    <name evidence="10" type="ORF">X975_23214</name>
</gene>
<dbReference type="GO" id="GO:0016887">
    <property type="term" value="F:ATP hydrolysis activity"/>
    <property type="evidence" value="ECO:0007669"/>
    <property type="project" value="InterPro"/>
</dbReference>
<dbReference type="PANTHER" id="PTHR19211:SF15">
    <property type="entry name" value="ATP-BINDING CASSETTE SUB-FAMILY F MEMBER 2"/>
    <property type="match status" value="1"/>
</dbReference>
<dbReference type="OrthoDB" id="2110130at2759"/>
<dbReference type="InterPro" id="IPR003439">
    <property type="entry name" value="ABC_transporter-like_ATP-bd"/>
</dbReference>
<sequence>MPSDAKKRRDAKKKEAAKARTQKKPGQKLEDNPNEIVNGVETAADNQNVTNGVHISAAEEELVKKLENDMKLNAEARACTGVLAVHPRSRDIKIENFSINFHGVEILADTKLELNCGRRYGLIGLNGCGKSTLLAALGRREVPIQDHIDIYHLTREMEASEKSALQAVMDVDVERTRLERLAEELAHFDDEESQEQLMDIYDRLDEIGAEKAQAKAAYILHGLGFSKAMQQKMCKDFSGGWRMRIALARALYVRPHLLLLDEPTNHLDLEACVWLEDELKTYKRILVVISHSQDFLNGVCTNIIHINKKKLNYYGGNYDTFVRTRLELLENQMKRYNWEQSQIAHMKDYIARFGHGSAKLARQAQSKEKTMAKMVAGGLTEKVVTEKVVQFYFPDCGTIPPPVIMVQNVSFRYKDDGPLIYKNLEFGIDLDSRIALVGPNGAGKSTLLKLLCAEVVPSDGLIRTHSHLRIARYHQHLTDLLNLDISALEYMMNSFPEIKEKEEMRKIIGRFGLTGRQQICPIRQLSDGQRCRVVFAWLAWQAPHLLLLDEPTNHLDMETIDALAEALNDFQGGMVLVSHDFRLISQVAKEIWVCENQTVTKWTGTIQSYKEHLRKRIMKDLEKPL</sequence>
<feature type="domain" description="ABC transporter" evidence="9">
    <location>
        <begin position="92"/>
        <end position="333"/>
    </location>
</feature>
<dbReference type="InterPro" id="IPR003593">
    <property type="entry name" value="AAA+_ATPase"/>
</dbReference>
<reference evidence="10 11" key="1">
    <citation type="submission" date="2013-11" db="EMBL/GenBank/DDBJ databases">
        <title>Genome sequencing of Stegodyphus mimosarum.</title>
        <authorList>
            <person name="Bechsgaard J."/>
        </authorList>
    </citation>
    <scope>NUCLEOTIDE SEQUENCE [LARGE SCALE GENOMIC DNA]</scope>
</reference>
<evidence type="ECO:0000256" key="3">
    <source>
        <dbReference type="ARBA" id="ARBA00022737"/>
    </source>
</evidence>
<feature type="compositionally biased region" description="Basic and acidic residues" evidence="8">
    <location>
        <begin position="1"/>
        <end position="18"/>
    </location>
</feature>
<dbReference type="STRING" id="407821.A0A087TMB2"/>
<evidence type="ECO:0000313" key="10">
    <source>
        <dbReference type="EMBL" id="KFM66251.1"/>
    </source>
</evidence>
<evidence type="ECO:0000256" key="8">
    <source>
        <dbReference type="SAM" id="MobiDB-lite"/>
    </source>
</evidence>
<dbReference type="PROSITE" id="PS50893">
    <property type="entry name" value="ABC_TRANSPORTER_2"/>
    <property type="match status" value="2"/>
</dbReference>
<organism evidence="10 11">
    <name type="scientific">Stegodyphus mimosarum</name>
    <name type="common">African social velvet spider</name>
    <dbReference type="NCBI Taxonomy" id="407821"/>
    <lineage>
        <taxon>Eukaryota</taxon>
        <taxon>Metazoa</taxon>
        <taxon>Ecdysozoa</taxon>
        <taxon>Arthropoda</taxon>
        <taxon>Chelicerata</taxon>
        <taxon>Arachnida</taxon>
        <taxon>Araneae</taxon>
        <taxon>Araneomorphae</taxon>
        <taxon>Entelegynae</taxon>
        <taxon>Eresoidea</taxon>
        <taxon>Eresidae</taxon>
        <taxon>Stegodyphus</taxon>
    </lineage>
</organism>
<dbReference type="FunFam" id="3.40.50.300:FF:000467">
    <property type="entry name" value="ATP-binding cassette sub-family F member 2"/>
    <property type="match status" value="1"/>
</dbReference>
<dbReference type="CDD" id="cd03221">
    <property type="entry name" value="ABCF_EF-3"/>
    <property type="match status" value="2"/>
</dbReference>
<keyword evidence="2" id="KW-0597">Phosphoprotein</keyword>
<dbReference type="Pfam" id="PF00005">
    <property type="entry name" value="ABC_tran"/>
    <property type="match status" value="2"/>
</dbReference>
<dbReference type="InterPro" id="IPR017871">
    <property type="entry name" value="ABC_transporter-like_CS"/>
</dbReference>
<keyword evidence="4" id="KW-0547">Nucleotide-binding</keyword>
<dbReference type="Pfam" id="PF12848">
    <property type="entry name" value="ABC_tran_Xtn"/>
    <property type="match status" value="1"/>
</dbReference>
<dbReference type="AlphaFoldDB" id="A0A087TMB2"/>
<keyword evidence="5 10" id="KW-0067">ATP-binding</keyword>
<dbReference type="InterPro" id="IPR032781">
    <property type="entry name" value="ABC_tran_Xtn"/>
</dbReference>
<evidence type="ECO:0000256" key="1">
    <source>
        <dbReference type="ARBA" id="ARBA00011054"/>
    </source>
</evidence>
<accession>A0A087TMB2</accession>
<keyword evidence="11" id="KW-1185">Reference proteome</keyword>
<dbReference type="EMBL" id="KK115872">
    <property type="protein sequence ID" value="KFM66251.1"/>
    <property type="molecule type" value="Genomic_DNA"/>
</dbReference>